<evidence type="ECO:0000259" key="1">
    <source>
        <dbReference type="Pfam" id="PF00496"/>
    </source>
</evidence>
<dbReference type="Gene3D" id="3.40.190.10">
    <property type="entry name" value="Periplasmic binding protein-like II"/>
    <property type="match status" value="1"/>
</dbReference>
<dbReference type="InterPro" id="IPR006311">
    <property type="entry name" value="TAT_signal"/>
</dbReference>
<dbReference type="Pfam" id="PF00496">
    <property type="entry name" value="SBP_bac_5"/>
    <property type="match status" value="1"/>
</dbReference>
<dbReference type="PROSITE" id="PS51257">
    <property type="entry name" value="PROKAR_LIPOPROTEIN"/>
    <property type="match status" value="1"/>
</dbReference>
<dbReference type="RefSeq" id="WP_350448265.1">
    <property type="nucleotide sequence ID" value="NZ_CP158373.1"/>
</dbReference>
<dbReference type="InterPro" id="IPR039424">
    <property type="entry name" value="SBP_5"/>
</dbReference>
<proteinExistence type="predicted"/>
<dbReference type="GO" id="GO:0015833">
    <property type="term" value="P:peptide transport"/>
    <property type="evidence" value="ECO:0007669"/>
    <property type="project" value="TreeGrafter"/>
</dbReference>
<feature type="domain" description="Solute-binding protein family 5" evidence="1">
    <location>
        <begin position="93"/>
        <end position="420"/>
    </location>
</feature>
<evidence type="ECO:0000313" key="2">
    <source>
        <dbReference type="EMBL" id="XBY66334.1"/>
    </source>
</evidence>
<sequence length="522" mass="57931">MHDELTRRRFLGGSLALGSGLLLGGGLLAGCDQQAATPATALLTPSHGGRLRLGILEGNQSGNLDAHKPIGSGIVRGFALYAKLWEWDEQMQPRLALAEEAEVSPDARTWTLRLRQGLEFHHGKTIDADDLIFSVRRLTDPELASPYAALLHWVDRDNLVKLDERTIRLSFKEGRGFFPLAETWVNFGGIVPVDYHPVTNPVGAGPYRLKSFTPGRRSLFTRFENYYKSGKPYADELEIIDFKDQVSRLAALRAGQIDMANGMPSEQLDLLRNDPRIKLVTSVTGNWLSFDMNTAKAPFDDPRVRQAFRLLADRDELVRRALNGQGRVANDLYAPFDPTFNHALAPRPHDPQRARELLREAGHENLELELVTTVGPGLASALVLAEQAKRIGVTLKVRQVDLATFQGPQRTEWALSTGGSIGAPFLASGMHSDAPFAVANKTNFNDAEFSELFLQAMAQPDLEQRKALVHRAQQVQYERGGMLIWGYADLLDGFSTRVGGAHEEQTLFSTWRFESLWLNGTA</sequence>
<dbReference type="CDD" id="cd08503">
    <property type="entry name" value="PBP2_NikA_DppA_OppA_like_17"/>
    <property type="match status" value="1"/>
</dbReference>
<dbReference type="Gene3D" id="3.10.105.10">
    <property type="entry name" value="Dipeptide-binding Protein, Domain 3"/>
    <property type="match status" value="1"/>
</dbReference>
<dbReference type="InterPro" id="IPR000914">
    <property type="entry name" value="SBP_5_dom"/>
</dbReference>
<reference evidence="2" key="1">
    <citation type="submission" date="2023-08" db="EMBL/GenBank/DDBJ databases">
        <title>Increased levels of nutrients transform a symbiont into a lethal pathobiont.</title>
        <authorList>
            <person name="Lachnit T."/>
            <person name="Ulrich L."/>
            <person name="Willmer F.M."/>
            <person name="Hasenbein T."/>
            <person name="Steiner L.X."/>
            <person name="Wolters M."/>
            <person name="Herbst E.M."/>
            <person name="Deines P."/>
        </authorList>
    </citation>
    <scope>NUCLEOTIDE SEQUENCE</scope>
    <source>
        <strain evidence="2">T3</strain>
    </source>
</reference>
<dbReference type="AlphaFoldDB" id="A0AAU7Y897"/>
<name>A0AAU7Y897_9PSED</name>
<dbReference type="PROSITE" id="PS51318">
    <property type="entry name" value="TAT"/>
    <property type="match status" value="1"/>
</dbReference>
<organism evidence="2">
    <name type="scientific">Pseudomonas solani</name>
    <dbReference type="NCBI Taxonomy" id="2731552"/>
    <lineage>
        <taxon>Bacteria</taxon>
        <taxon>Pseudomonadati</taxon>
        <taxon>Pseudomonadota</taxon>
        <taxon>Gammaproteobacteria</taxon>
        <taxon>Pseudomonadales</taxon>
        <taxon>Pseudomonadaceae</taxon>
        <taxon>Pseudomonas</taxon>
    </lineage>
</organism>
<dbReference type="SUPFAM" id="SSF53850">
    <property type="entry name" value="Periplasmic binding protein-like II"/>
    <property type="match status" value="1"/>
</dbReference>
<gene>
    <name evidence="2" type="ORF">ABS648_11400</name>
</gene>
<protein>
    <submittedName>
        <fullName evidence="2">ABC transporter substrate-binding protein</fullName>
    </submittedName>
</protein>
<dbReference type="PANTHER" id="PTHR30290">
    <property type="entry name" value="PERIPLASMIC BINDING COMPONENT OF ABC TRANSPORTER"/>
    <property type="match status" value="1"/>
</dbReference>
<accession>A0AAU7Y897</accession>
<dbReference type="EMBL" id="CP158373">
    <property type="protein sequence ID" value="XBY66334.1"/>
    <property type="molecule type" value="Genomic_DNA"/>
</dbReference>
<dbReference type="GO" id="GO:1904680">
    <property type="term" value="F:peptide transmembrane transporter activity"/>
    <property type="evidence" value="ECO:0007669"/>
    <property type="project" value="TreeGrafter"/>
</dbReference>